<reference evidence="1 2" key="1">
    <citation type="journal article" date="2023" name="BMC Biol.">
        <title>The compact genome of the sponge Oopsacas minuta (Hexactinellida) is lacking key metazoan core genes.</title>
        <authorList>
            <person name="Santini S."/>
            <person name="Schenkelaars Q."/>
            <person name="Jourda C."/>
            <person name="Duchesne M."/>
            <person name="Belahbib H."/>
            <person name="Rocher C."/>
            <person name="Selva M."/>
            <person name="Riesgo A."/>
            <person name="Vervoort M."/>
            <person name="Leys S.P."/>
            <person name="Kodjabachian L."/>
            <person name="Le Bivic A."/>
            <person name="Borchiellini C."/>
            <person name="Claverie J.M."/>
            <person name="Renard E."/>
        </authorList>
    </citation>
    <scope>NUCLEOTIDE SEQUENCE [LARGE SCALE GENOMIC DNA]</scope>
    <source>
        <strain evidence="1">SPO-2</strain>
    </source>
</reference>
<keyword evidence="2" id="KW-1185">Reference proteome</keyword>
<accession>A0AAV7JU77</accession>
<gene>
    <name evidence="1" type="ORF">LOD99_4560</name>
</gene>
<organism evidence="1 2">
    <name type="scientific">Oopsacas minuta</name>
    <dbReference type="NCBI Taxonomy" id="111878"/>
    <lineage>
        <taxon>Eukaryota</taxon>
        <taxon>Metazoa</taxon>
        <taxon>Porifera</taxon>
        <taxon>Hexactinellida</taxon>
        <taxon>Hexasterophora</taxon>
        <taxon>Lyssacinosida</taxon>
        <taxon>Leucopsacidae</taxon>
        <taxon>Oopsacas</taxon>
    </lineage>
</organism>
<evidence type="ECO:0000313" key="2">
    <source>
        <dbReference type="Proteomes" id="UP001165289"/>
    </source>
</evidence>
<evidence type="ECO:0000313" key="1">
    <source>
        <dbReference type="EMBL" id="KAI6652015.1"/>
    </source>
</evidence>
<dbReference type="EMBL" id="JAKMXF010000300">
    <property type="protein sequence ID" value="KAI6652015.1"/>
    <property type="molecule type" value="Genomic_DNA"/>
</dbReference>
<dbReference type="Proteomes" id="UP001165289">
    <property type="component" value="Unassembled WGS sequence"/>
</dbReference>
<sequence>MTTQIHSSSSFARLHLLLSESIPEQLLASELSGSNAMLWKDDLYPEQFKIMKKLWTDLKHKFPYQDLANQFDIADHLAVYIMLTNYFVDMRIGENIPQITANKFPNEIVTSFFTYYLHEKLYKIRSLKKILYLALDKKHTLNPFILVYLNGEKIPEILPFLWKKYVNFDVLKYKPYLSTEEEANCITIYFRQHIEFLNVIILFLHRFPDKAQIEILHDIIAFLLKNTFLHPSCTQLHNYPNAAFTVKTILYFSILLGLKSTCILADKGSINEKLCRDFLKLIPSNDATYAPFVITLTMLLKGILVIGERNVRNIGAEAILKGGLVSLEDLVKFRLFQRCEYLRKIVTTIISDVLLKLLDNFEIEPIGQTNTLFSLAMNGFSSCDPVLITNNMSIIQSTILAFGFDSFPVIFKPIMELLCQLVAVLSARQIYTMLAGLKHFNTPLAGDISNSEDKDRYLTDTTEIMKSRTCTLCIPGDTFGRIVEWAGDTYIKWDFVFSAWMLFLGRLELFVDEFSVSSEDVEKVGMILKLVHCILKEDINMFNELDKLCSISPAVLGRAISSDIEEKSDVIVHSIALLNILSRKDPNIYSREMTEANVHQRIEELSVSIINNPKSITLENEKLFNTILAVLELFVSTFTNQPNYVSESFTLASIHFIQHLLRQNFSVSDNEFLLEIHTQVLLLLTDIHSLLPDWKNSEYESINFMGKMFSNFLLQDNSILELLFFDFNILKRLMASQQSDFLRNSCSSLIVLILTLLDKLLVNFDKPYFKLMESYIIRPVDSFIHVLSQITMSLHESELTLATLKFLKELCRHSEFSLMVCLGASANALRSSLTTKLRSPPVIVSNLVRVEILHFIEHVLKYQPSFAEYIFSKDEQSIVSIVIELLDTYGKDRAHASLLAACMELITVVWVTRRDCISTDSLTNLWKYAKLIMPLFYRKNMEYTVPIIELSQGIATVMMIEFYNSLFIEKIDTNFRECILCFLSEAFLENYFNLAFTMQPGQSLLHSRKQIRYALSIRQFISILTVKAHRIDFIDSHLNENKRKKFIIDISFDQLEFVVKNHQIHEVEEIFSELMLVLVSLFKNWPESIGDFSDIYNSYVLVSTWLVSVGNINCLPFKYYLTGSLLLLQSSHLKQANSGRKPKNELYSLMTSLFNNIIIIFSEMLRNTSSIDDSIHELVILNLSEIMNQDSNSNLFETVETTPLYFLIIECLKRSSIQNKLNLINSYLLLLTSFSKFEVFAKSQDLSLYFQVVSDLLYCCSTEEMRVKANYHDIWCSLLDLLSTCLISGKHNFLAEAKSYLDGVRFINEINTNITNCNNLLILKENYHLTMLLLHLSKVQNYEINVPFDQLTFALIRIIEICIELLLHHDKLTRMCINTENTLQTESKAKLISEEISDVFSDRNALEDRAKLWLIKTLRVALTSLHILTPSVEEILTYPTSDYMVYCFIYNFQQPQHAYNRLIQPVSALCSCLTVSLDLMNKIPAKSPNQNSINATEFAKRKNQISSFSWVKNFIEITLSLILSQSCMVILSSITPANKQLFKIHVSGEIENFLMSLLRILNRKNIQTTPCKRRSRFTCSISFQSTGDSISAKSSSLGFGDHPDQIFFMTVDNLRKHIF</sequence>
<comment type="caution">
    <text evidence="1">The sequence shown here is derived from an EMBL/GenBank/DDBJ whole genome shotgun (WGS) entry which is preliminary data.</text>
</comment>
<protein>
    <submittedName>
        <fullName evidence="1">Nucleoporin</fullName>
    </submittedName>
</protein>
<proteinExistence type="predicted"/>
<name>A0AAV7JU77_9METZ</name>